<name>A0A8J2SW20_9STRA</name>
<dbReference type="AlphaFoldDB" id="A0A8J2SW20"/>
<evidence type="ECO:0000313" key="2">
    <source>
        <dbReference type="Proteomes" id="UP000789595"/>
    </source>
</evidence>
<gene>
    <name evidence="1" type="ORF">PECAL_6P01510</name>
</gene>
<dbReference type="Proteomes" id="UP000789595">
    <property type="component" value="Unassembled WGS sequence"/>
</dbReference>
<comment type="caution">
    <text evidence="1">The sequence shown here is derived from an EMBL/GenBank/DDBJ whole genome shotgun (WGS) entry which is preliminary data.</text>
</comment>
<reference evidence="1" key="1">
    <citation type="submission" date="2021-11" db="EMBL/GenBank/DDBJ databases">
        <authorList>
            <consortium name="Genoscope - CEA"/>
            <person name="William W."/>
        </authorList>
    </citation>
    <scope>NUCLEOTIDE SEQUENCE</scope>
</reference>
<keyword evidence="2" id="KW-1185">Reference proteome</keyword>
<dbReference type="EMBL" id="CAKKNE010000006">
    <property type="protein sequence ID" value="CAH0378564.1"/>
    <property type="molecule type" value="Genomic_DNA"/>
</dbReference>
<protein>
    <submittedName>
        <fullName evidence="1">Uncharacterized protein</fullName>
    </submittedName>
</protein>
<accession>A0A8J2SW20</accession>
<sequence length="426" mass="47939">MDPDLLQQRLREARAGQQSTTCASLPPELLASIVEFAFPYNHNHHYTSWSGSWLGSFLRMGCINSSFLESLKYVTMLQIDLSYRLFRRFPTVPNGVMLPARYDADVRRWCDIASRRLRHVLIVTECGGGNAFNPVQTKHIVDCVASFPNVCEFTLNNTETVSTCMSLSAALRAGRFSILQKLTIDGAGDMCILKKTTSSTFNVRRIAKFAFQELISVLPPDRGIECLVEGVFPELMEIGDETSWGLWAATFFSLVGKGVDVRSRPILGEIAYMHQNSYEGFRESLDGMRTFYGTVELLLTEHGVDPNAPYDVAHWMSRTPLWMILDSLAETIEVVQSDLLAEADPEVDSDFEPEIDSELVVPMLRFFMRTVDLLVRHGARSTRADCVTRSGRDDTTLHPWILARPDCTQAIRDAVARGELFHDKHG</sequence>
<organism evidence="1 2">
    <name type="scientific">Pelagomonas calceolata</name>
    <dbReference type="NCBI Taxonomy" id="35677"/>
    <lineage>
        <taxon>Eukaryota</taxon>
        <taxon>Sar</taxon>
        <taxon>Stramenopiles</taxon>
        <taxon>Ochrophyta</taxon>
        <taxon>Pelagophyceae</taxon>
        <taxon>Pelagomonadales</taxon>
        <taxon>Pelagomonadaceae</taxon>
        <taxon>Pelagomonas</taxon>
    </lineage>
</organism>
<evidence type="ECO:0000313" key="1">
    <source>
        <dbReference type="EMBL" id="CAH0378564.1"/>
    </source>
</evidence>
<proteinExistence type="predicted"/>